<reference evidence="3 4" key="1">
    <citation type="submission" date="2021-02" db="EMBL/GenBank/DDBJ databases">
        <title>Bacillus sp. RD4P76, an endophyte from a halophyte.</title>
        <authorList>
            <person name="Sun J.-Q."/>
        </authorList>
    </citation>
    <scope>NUCLEOTIDE SEQUENCE [LARGE SCALE GENOMIC DNA]</scope>
    <source>
        <strain evidence="3 4">RD4P76</strain>
    </source>
</reference>
<keyword evidence="4" id="KW-1185">Reference proteome</keyword>
<sequence>MRNLISREGKQWMKEGIITEEQYHTIINRYDIEKKSNLLPILASILIGLSILTFIASNWDGIHHIVRVFIIVIGMTSFYVSGGIFHKKGNSTVGDALIGIGVITFGAGIILLGQMFHFQSYDARAFIIWAVASLLVVQLWESKYLLLLSIVIITVGQLYSFLSYSSFSYVLALLLLFGVSHFAYHRSTMATSVSFSISYLIHAILFIIHFELNYQYLFAFALVLYLISNLIKEHAIKTTVKNTALIAAIAVTIFNVFWIDSEIVEERGSILYAIVIALLFVLFYVIRRKSLDLVDGLLFLPLFYIEEIAGVLYLLILFIYSICLLIIGYQNHHTEKATFGTVLFLLSAFVGYIQIAWDFMPKSLFFLLGGIILFILSWFLEKNRRKLVKGEK</sequence>
<evidence type="ECO:0000313" key="3">
    <source>
        <dbReference type="EMBL" id="MBM6617129.1"/>
    </source>
</evidence>
<feature type="transmembrane region" description="Helical" evidence="1">
    <location>
        <begin position="97"/>
        <end position="117"/>
    </location>
</feature>
<evidence type="ECO:0000259" key="2">
    <source>
        <dbReference type="Pfam" id="PF09925"/>
    </source>
</evidence>
<feature type="transmembrane region" description="Helical" evidence="1">
    <location>
        <begin position="145"/>
        <end position="162"/>
    </location>
</feature>
<dbReference type="EMBL" id="JAFELM010000019">
    <property type="protein sequence ID" value="MBM6617129.1"/>
    <property type="molecule type" value="Genomic_DNA"/>
</dbReference>
<feature type="transmembrane region" description="Helical" evidence="1">
    <location>
        <begin position="123"/>
        <end position="140"/>
    </location>
</feature>
<feature type="transmembrane region" description="Helical" evidence="1">
    <location>
        <begin position="197"/>
        <end position="227"/>
    </location>
</feature>
<feature type="transmembrane region" description="Helical" evidence="1">
    <location>
        <begin position="65"/>
        <end position="85"/>
    </location>
</feature>
<feature type="transmembrane region" description="Helical" evidence="1">
    <location>
        <begin position="38"/>
        <end position="59"/>
    </location>
</feature>
<protein>
    <submittedName>
        <fullName evidence="3">DUF2157 domain-containing protein</fullName>
    </submittedName>
</protein>
<keyword evidence="1" id="KW-0472">Membrane</keyword>
<dbReference type="Proteomes" id="UP001518925">
    <property type="component" value="Unassembled WGS sequence"/>
</dbReference>
<feature type="transmembrane region" description="Helical" evidence="1">
    <location>
        <begin position="168"/>
        <end position="185"/>
    </location>
</feature>
<evidence type="ECO:0000256" key="1">
    <source>
        <dbReference type="SAM" id="Phobius"/>
    </source>
</evidence>
<dbReference type="InterPro" id="IPR018677">
    <property type="entry name" value="DUF2157"/>
</dbReference>
<feature type="domain" description="DUF2157" evidence="2">
    <location>
        <begin position="11"/>
        <end position="145"/>
    </location>
</feature>
<feature type="transmembrane region" description="Helical" evidence="1">
    <location>
        <begin position="339"/>
        <end position="357"/>
    </location>
</feature>
<dbReference type="RefSeq" id="WP_204202516.1">
    <property type="nucleotide sequence ID" value="NZ_JAFELM010000019.1"/>
</dbReference>
<proteinExistence type="predicted"/>
<evidence type="ECO:0000313" key="4">
    <source>
        <dbReference type="Proteomes" id="UP001518925"/>
    </source>
</evidence>
<name>A0ABS2DFA2_9BACI</name>
<feature type="transmembrane region" description="Helical" evidence="1">
    <location>
        <begin position="239"/>
        <end position="258"/>
    </location>
</feature>
<organism evidence="3 4">
    <name type="scientific">Bacillus suaedaesalsae</name>
    <dbReference type="NCBI Taxonomy" id="2810349"/>
    <lineage>
        <taxon>Bacteria</taxon>
        <taxon>Bacillati</taxon>
        <taxon>Bacillota</taxon>
        <taxon>Bacilli</taxon>
        <taxon>Bacillales</taxon>
        <taxon>Bacillaceae</taxon>
        <taxon>Bacillus</taxon>
    </lineage>
</organism>
<dbReference type="Pfam" id="PF09925">
    <property type="entry name" value="DUF2157"/>
    <property type="match status" value="1"/>
</dbReference>
<feature type="transmembrane region" description="Helical" evidence="1">
    <location>
        <begin position="298"/>
        <end position="327"/>
    </location>
</feature>
<keyword evidence="1" id="KW-1133">Transmembrane helix</keyword>
<keyword evidence="1" id="KW-0812">Transmembrane</keyword>
<accession>A0ABS2DFA2</accession>
<feature type="transmembrane region" description="Helical" evidence="1">
    <location>
        <begin position="270"/>
        <end position="286"/>
    </location>
</feature>
<gene>
    <name evidence="3" type="ORF">JR050_05505</name>
</gene>
<comment type="caution">
    <text evidence="3">The sequence shown here is derived from an EMBL/GenBank/DDBJ whole genome shotgun (WGS) entry which is preliminary data.</text>
</comment>
<feature type="transmembrane region" description="Helical" evidence="1">
    <location>
        <begin position="363"/>
        <end position="380"/>
    </location>
</feature>